<sequence>MPTFRIGSIQTLDKMNKKRLPWIFLGTAIFSMVVAAVFFPEPSLLADLENRCSGYQTYLNPSQGLTGDFNRCSRARCTWDFFETIRTNYGFDKPFDSSKTIGWSSCHEAWWTPPGDNVYIKNSKDDTRELLAYKEGYVYYDISTW</sequence>
<dbReference type="RefSeq" id="WP_200350374.1">
    <property type="nucleotide sequence ID" value="NZ_BAABHZ010000012.1"/>
</dbReference>
<dbReference type="Proteomes" id="UP000600139">
    <property type="component" value="Unassembled WGS sequence"/>
</dbReference>
<dbReference type="EMBL" id="JAENIK010000008">
    <property type="protein sequence ID" value="MBK1815413.1"/>
    <property type="molecule type" value="Genomic_DNA"/>
</dbReference>
<evidence type="ECO:0000313" key="2">
    <source>
        <dbReference type="EMBL" id="MBK1815413.1"/>
    </source>
</evidence>
<gene>
    <name evidence="2" type="ORF">JIN84_07300</name>
</gene>
<accession>A0A934R3J0</accession>
<organism evidence="2 3">
    <name type="scientific">Luteolibacter yonseiensis</name>
    <dbReference type="NCBI Taxonomy" id="1144680"/>
    <lineage>
        <taxon>Bacteria</taxon>
        <taxon>Pseudomonadati</taxon>
        <taxon>Verrucomicrobiota</taxon>
        <taxon>Verrucomicrobiia</taxon>
        <taxon>Verrucomicrobiales</taxon>
        <taxon>Verrucomicrobiaceae</taxon>
        <taxon>Luteolibacter</taxon>
    </lineage>
</organism>
<comment type="caution">
    <text evidence="2">The sequence shown here is derived from an EMBL/GenBank/DDBJ whole genome shotgun (WGS) entry which is preliminary data.</text>
</comment>
<dbReference type="AlphaFoldDB" id="A0A934R3J0"/>
<keyword evidence="1" id="KW-1133">Transmembrane helix</keyword>
<keyword evidence="1" id="KW-0812">Transmembrane</keyword>
<proteinExistence type="predicted"/>
<keyword evidence="3" id="KW-1185">Reference proteome</keyword>
<reference evidence="2" key="1">
    <citation type="submission" date="2021-01" db="EMBL/GenBank/DDBJ databases">
        <title>Modified the classification status of verrucomicrobia.</title>
        <authorList>
            <person name="Feng X."/>
        </authorList>
    </citation>
    <scope>NUCLEOTIDE SEQUENCE</scope>
    <source>
        <strain evidence="2">JCM 18052</strain>
    </source>
</reference>
<name>A0A934R3J0_9BACT</name>
<evidence type="ECO:0000256" key="1">
    <source>
        <dbReference type="SAM" id="Phobius"/>
    </source>
</evidence>
<keyword evidence="1" id="KW-0472">Membrane</keyword>
<protein>
    <submittedName>
        <fullName evidence="2">Uncharacterized protein</fullName>
    </submittedName>
</protein>
<feature type="transmembrane region" description="Helical" evidence="1">
    <location>
        <begin position="20"/>
        <end position="39"/>
    </location>
</feature>
<evidence type="ECO:0000313" key="3">
    <source>
        <dbReference type="Proteomes" id="UP000600139"/>
    </source>
</evidence>